<dbReference type="Proteomes" id="UP001221150">
    <property type="component" value="Unassembled WGS sequence"/>
</dbReference>
<proteinExistence type="predicted"/>
<evidence type="ECO:0000313" key="4">
    <source>
        <dbReference type="Proteomes" id="UP001221150"/>
    </source>
</evidence>
<protein>
    <recommendedName>
        <fullName evidence="5">Transcriptional regulator</fullName>
    </recommendedName>
</protein>
<feature type="region of interest" description="Disordered" evidence="1">
    <location>
        <begin position="272"/>
        <end position="306"/>
    </location>
</feature>
<keyword evidence="4" id="KW-1185">Reference proteome</keyword>
<feature type="chain" id="PRO_5045093519" description="Transcriptional regulator" evidence="2">
    <location>
        <begin position="22"/>
        <end position="306"/>
    </location>
</feature>
<dbReference type="EMBL" id="JARJBB010000016">
    <property type="protein sequence ID" value="MDF3301843.1"/>
    <property type="molecule type" value="Genomic_DNA"/>
</dbReference>
<evidence type="ECO:0000256" key="2">
    <source>
        <dbReference type="SAM" id="SignalP"/>
    </source>
</evidence>
<organism evidence="3 4">
    <name type="scientific">Streptomyces tropicalis</name>
    <dbReference type="NCBI Taxonomy" id="3034234"/>
    <lineage>
        <taxon>Bacteria</taxon>
        <taxon>Bacillati</taxon>
        <taxon>Actinomycetota</taxon>
        <taxon>Actinomycetes</taxon>
        <taxon>Kitasatosporales</taxon>
        <taxon>Streptomycetaceae</taxon>
        <taxon>Streptomyces</taxon>
    </lineage>
</organism>
<comment type="caution">
    <text evidence="3">The sequence shown here is derived from an EMBL/GenBank/DDBJ whole genome shotgun (WGS) entry which is preliminary data.</text>
</comment>
<feature type="compositionally biased region" description="Low complexity" evidence="1">
    <location>
        <begin position="51"/>
        <end position="78"/>
    </location>
</feature>
<name>A0ABT6AB08_9ACTN</name>
<gene>
    <name evidence="3" type="ORF">P3H78_25105</name>
</gene>
<accession>A0ABT6AB08</accession>
<feature type="signal peptide" evidence="2">
    <location>
        <begin position="1"/>
        <end position="21"/>
    </location>
</feature>
<dbReference type="RefSeq" id="WP_276111510.1">
    <property type="nucleotide sequence ID" value="NZ_JARJBB010000016.1"/>
</dbReference>
<evidence type="ECO:0000313" key="3">
    <source>
        <dbReference type="EMBL" id="MDF3301843.1"/>
    </source>
</evidence>
<reference evidence="3 4" key="1">
    <citation type="submission" date="2023-03" db="EMBL/GenBank/DDBJ databases">
        <title>Draft genome sequence of Streptomyces sp. K1PA1 isolated from peat swamp forest in Thailand.</title>
        <authorList>
            <person name="Klaysubun C."/>
            <person name="Duangmal K."/>
        </authorList>
    </citation>
    <scope>NUCLEOTIDE SEQUENCE [LARGE SCALE GENOMIC DNA]</scope>
    <source>
        <strain evidence="3 4">K1PA1</strain>
    </source>
</reference>
<evidence type="ECO:0000256" key="1">
    <source>
        <dbReference type="SAM" id="MobiDB-lite"/>
    </source>
</evidence>
<keyword evidence="2" id="KW-0732">Signal</keyword>
<feature type="region of interest" description="Disordered" evidence="1">
    <location>
        <begin position="24"/>
        <end position="112"/>
    </location>
</feature>
<evidence type="ECO:0008006" key="5">
    <source>
        <dbReference type="Google" id="ProtNLM"/>
    </source>
</evidence>
<feature type="compositionally biased region" description="Low complexity" evidence="1">
    <location>
        <begin position="86"/>
        <end position="95"/>
    </location>
</feature>
<sequence>MRPVVLAGVAVAAVLGAVALAVGLPSQDGTDGGRDRPAAAGQDGGEGPDGGRASTGPSAAASRSAPASAGPTAGPAAPRGGGAGKGRAAATPTGADGDDGTGPPPLTVATRPYTWESPCDQHYLIAHGPGEVAPPPVEQDAPAWVAVAGAVSSGRQYLTLTVQGTRGATVVVDSLRVREAGRRPPLAWNDYAMGYPGVGCGGGVPTRSFTVALDAARPVVVPEAGHRNFPFKVSESDPEVFYVTADASAYDVSWYLELSWSSGDRHGTLRIDDRGRPFRTSGAGGRPGYEFPLGGKGWVPAGSTTP</sequence>